<gene>
    <name evidence="1" type="ORF">ACFP57_05575</name>
</gene>
<keyword evidence="2" id="KW-1185">Reference proteome</keyword>
<dbReference type="Proteomes" id="UP001596266">
    <property type="component" value="Unassembled WGS sequence"/>
</dbReference>
<reference evidence="2" key="1">
    <citation type="journal article" date="2019" name="Int. J. Syst. Evol. Microbiol.">
        <title>The Global Catalogue of Microorganisms (GCM) 10K type strain sequencing project: providing services to taxonomists for standard genome sequencing and annotation.</title>
        <authorList>
            <consortium name="The Broad Institute Genomics Platform"/>
            <consortium name="The Broad Institute Genome Sequencing Center for Infectious Disease"/>
            <person name="Wu L."/>
            <person name="Ma J."/>
        </authorList>
    </citation>
    <scope>NUCLEOTIDE SEQUENCE [LARGE SCALE GENOMIC DNA]</scope>
    <source>
        <strain evidence="2">CGMCC 1.15277</strain>
    </source>
</reference>
<dbReference type="EMBL" id="JBHSUA010000009">
    <property type="protein sequence ID" value="MFC6396459.1"/>
    <property type="molecule type" value="Genomic_DNA"/>
</dbReference>
<organism evidence="1 2">
    <name type="scientific">Luteococcus sanguinis</name>
    <dbReference type="NCBI Taxonomy" id="174038"/>
    <lineage>
        <taxon>Bacteria</taxon>
        <taxon>Bacillati</taxon>
        <taxon>Actinomycetota</taxon>
        <taxon>Actinomycetes</taxon>
        <taxon>Propionibacteriales</taxon>
        <taxon>Propionibacteriaceae</taxon>
        <taxon>Luteococcus</taxon>
    </lineage>
</organism>
<protein>
    <submittedName>
        <fullName evidence="1">Uncharacterized protein</fullName>
    </submittedName>
</protein>
<accession>A0ABW1X1V0</accession>
<evidence type="ECO:0000313" key="2">
    <source>
        <dbReference type="Proteomes" id="UP001596266"/>
    </source>
</evidence>
<proteinExistence type="predicted"/>
<sequence>MPFNVADATAVETQEPVLRSGETQFLASEQVRAWDYLTPLQVVQQFHVNDLKFRSQTGLSDLSGIVLALQVDCPATGWRHIETADISKALDRDGFVELTVPPGAVGDAITISSWVLLDRPDTPGTMDRVAHLRGSRLHTGDMIWRVQLEGNGAGFPTEAIDFRTIGLPEDAPWHLAMRGADLDLPFMSAVRLQVNTGHPASKALRTGSVPQLQSALFHDVLLQMLLNVRESVLEEHQDSWPDESLGEVMDGLCANFVGVGLSEACQDLTDDQPQFLTRLKGGVRLFGEVGE</sequence>
<comment type="caution">
    <text evidence="1">The sequence shown here is derived from an EMBL/GenBank/DDBJ whole genome shotgun (WGS) entry which is preliminary data.</text>
</comment>
<dbReference type="RefSeq" id="WP_343884902.1">
    <property type="nucleotide sequence ID" value="NZ_BAAAKI010000004.1"/>
</dbReference>
<name>A0ABW1X1V0_9ACTN</name>
<evidence type="ECO:0000313" key="1">
    <source>
        <dbReference type="EMBL" id="MFC6396459.1"/>
    </source>
</evidence>